<comment type="caution">
    <text evidence="1">The sequence shown here is derived from an EMBL/GenBank/DDBJ whole genome shotgun (WGS) entry which is preliminary data.</text>
</comment>
<dbReference type="Proteomes" id="UP000186758">
    <property type="component" value="Unassembled WGS sequence"/>
</dbReference>
<evidence type="ECO:0000313" key="2">
    <source>
        <dbReference type="Proteomes" id="UP000186758"/>
    </source>
</evidence>
<reference evidence="1 2" key="1">
    <citation type="submission" date="2016-11" db="EMBL/GenBank/DDBJ databases">
        <title>Description of two novel members of the family Erysipelotrichaceae: Ileibacterium lipovorans gen. nov., sp. nov. and Dubosiella newyorkensis, gen. nov., sp. nov.</title>
        <authorList>
            <person name="Cox L.M."/>
            <person name="Sohn J."/>
            <person name="Tyrrell K.L."/>
            <person name="Citron D.M."/>
            <person name="Lawson P.A."/>
            <person name="Patel N.B."/>
            <person name="Iizumi T."/>
            <person name="Perez-Perez G.I."/>
            <person name="Goldstein E.J."/>
            <person name="Blaser M.J."/>
        </authorList>
    </citation>
    <scope>NUCLEOTIDE SEQUENCE [LARGE SCALE GENOMIC DNA]</scope>
    <source>
        <strain evidence="1 2">NYU-BL-K8</strain>
    </source>
</reference>
<name>A0A1Q9YHG4_9FIRM</name>
<accession>A0A1Q9YHG4</accession>
<organism evidence="1 2">
    <name type="scientific">Faecalibaculum rodentium</name>
    <dbReference type="NCBI Taxonomy" id="1702221"/>
    <lineage>
        <taxon>Bacteria</taxon>
        <taxon>Bacillati</taxon>
        <taxon>Bacillota</taxon>
        <taxon>Erysipelotrichia</taxon>
        <taxon>Erysipelotrichales</taxon>
        <taxon>Erysipelotrichaceae</taxon>
        <taxon>Faecalibaculum</taxon>
    </lineage>
</organism>
<evidence type="ECO:0000313" key="1">
    <source>
        <dbReference type="EMBL" id="OLU43596.1"/>
    </source>
</evidence>
<gene>
    <name evidence="1" type="ORF">BO223_11535</name>
</gene>
<protein>
    <submittedName>
        <fullName evidence="1">Uncharacterized protein</fullName>
    </submittedName>
</protein>
<sequence length="139" mass="16037">MKNLIARRASILDISMTSLIKNATLCPYFIKYEYPKEVESLKIELAKIGSNINQLVKAMNEINAMSKKFHDINLYLDNPDYRNLAENAASIMNTFKEFSSSVVPQLETLTIKPEKVFYRDVEIAFEEDPNLKAKIEREL</sequence>
<proteinExistence type="predicted"/>
<dbReference type="EMBL" id="MPJZ01000098">
    <property type="protein sequence ID" value="OLU43596.1"/>
    <property type="molecule type" value="Genomic_DNA"/>
</dbReference>
<dbReference type="AlphaFoldDB" id="A0A1Q9YHG4"/>